<dbReference type="STRING" id="695939.SAMN00790413_01766"/>
<evidence type="ECO:0000259" key="7">
    <source>
        <dbReference type="PROSITE" id="PS50035"/>
    </source>
</evidence>
<organism evidence="8 9">
    <name type="scientific">Deinococcus hopiensis KR-140</name>
    <dbReference type="NCBI Taxonomy" id="695939"/>
    <lineage>
        <taxon>Bacteria</taxon>
        <taxon>Thermotogati</taxon>
        <taxon>Deinococcota</taxon>
        <taxon>Deinococci</taxon>
        <taxon>Deinococcales</taxon>
        <taxon>Deinococcaceae</taxon>
        <taxon>Deinococcus</taxon>
    </lineage>
</organism>
<name>A0A1W1VHX3_9DEIO</name>
<evidence type="ECO:0000256" key="6">
    <source>
        <dbReference type="ARBA" id="ARBA00023098"/>
    </source>
</evidence>
<dbReference type="InterPro" id="IPR051406">
    <property type="entry name" value="PLD_domain"/>
</dbReference>
<dbReference type="GO" id="GO:0004630">
    <property type="term" value="F:phospholipase D activity"/>
    <property type="evidence" value="ECO:0007669"/>
    <property type="project" value="UniProtKB-EC"/>
</dbReference>
<sequence length="479" mass="52492">MLALGGVAKAVDFPSHLGPVVPTTTLNPDGLTCSPPTDTLELALWRVTVEGAQPDRSCGNAFVGYQRTPRIAKQPDAFQETADQVRAARSEVLLTSMEWHAGEGQPGWIFAEGVRDLYAKVRAHPEVYPAGMTVRLSLGGFPDFSRPDGGTQALEAVRDLTGLGVPLNDAAVGWHLAVANYGYFPHSHIKLHVIDGVDLTVAGYNYTEWHLPDTLPGGRNLHDLGLRMRGPAAQVGVTVFDDLWRHSRQVSCPGSTPAHKVVRTCTLVPTEAPTHPGPARTLKAAGEARAFVLYRRPEYDEADRGMLALFGAAQGSIDLMQANFSPRLQCWYAFLQPGDCPPATWPPYLQALLAAMERGVKVRVLTVDYGIDRDANRSGIALMRLLARKRGVEDRFDARYVSFAMHTKATTLDTRMVVVGSMNLHFSSWGPLGLNEAVLATTDREAVAEQRASFEDVWARASRPVPPEWWMRNVEGPNR</sequence>
<dbReference type="RefSeq" id="WP_245808427.1">
    <property type="nucleotide sequence ID" value="NZ_FWWU01000009.1"/>
</dbReference>
<accession>A0A1W1VHX3</accession>
<comment type="similarity">
    <text evidence="2">Belongs to the phospholipase D family.</text>
</comment>
<dbReference type="AlphaFoldDB" id="A0A1W1VHX3"/>
<evidence type="ECO:0000313" key="9">
    <source>
        <dbReference type="Proteomes" id="UP000192582"/>
    </source>
</evidence>
<dbReference type="SUPFAM" id="SSF56024">
    <property type="entry name" value="Phospholipase D/nuclease"/>
    <property type="match status" value="2"/>
</dbReference>
<keyword evidence="9" id="KW-1185">Reference proteome</keyword>
<evidence type="ECO:0000256" key="2">
    <source>
        <dbReference type="ARBA" id="ARBA00008664"/>
    </source>
</evidence>
<dbReference type="PANTHER" id="PTHR43856">
    <property type="entry name" value="CARDIOLIPIN HYDROLASE"/>
    <property type="match status" value="1"/>
</dbReference>
<gene>
    <name evidence="8" type="ORF">SAMN00790413_01766</name>
</gene>
<dbReference type="GO" id="GO:0016891">
    <property type="term" value="F:RNA endonuclease activity producing 5'-phosphomonoesters, hydrolytic mechanism"/>
    <property type="evidence" value="ECO:0007669"/>
    <property type="project" value="TreeGrafter"/>
</dbReference>
<evidence type="ECO:0000256" key="5">
    <source>
        <dbReference type="ARBA" id="ARBA00022963"/>
    </source>
</evidence>
<keyword evidence="4" id="KW-0378">Hydrolase</keyword>
<comment type="catalytic activity">
    <reaction evidence="1">
        <text>a 1,2-diacyl-sn-glycero-3-phosphocholine + H2O = a 1,2-diacyl-sn-glycero-3-phosphate + choline + H(+)</text>
        <dbReference type="Rhea" id="RHEA:14445"/>
        <dbReference type="ChEBI" id="CHEBI:15354"/>
        <dbReference type="ChEBI" id="CHEBI:15377"/>
        <dbReference type="ChEBI" id="CHEBI:15378"/>
        <dbReference type="ChEBI" id="CHEBI:57643"/>
        <dbReference type="ChEBI" id="CHEBI:58608"/>
        <dbReference type="EC" id="3.1.4.4"/>
    </reaction>
</comment>
<proteinExistence type="inferred from homology"/>
<protein>
    <recommendedName>
        <fullName evidence="3">phospholipase D</fullName>
        <ecNumber evidence="3">3.1.4.4</ecNumber>
    </recommendedName>
</protein>
<dbReference type="PROSITE" id="PS50035">
    <property type="entry name" value="PLD"/>
    <property type="match status" value="1"/>
</dbReference>
<dbReference type="GO" id="GO:0016042">
    <property type="term" value="P:lipid catabolic process"/>
    <property type="evidence" value="ECO:0007669"/>
    <property type="project" value="UniProtKB-KW"/>
</dbReference>
<evidence type="ECO:0000256" key="1">
    <source>
        <dbReference type="ARBA" id="ARBA00000798"/>
    </source>
</evidence>
<dbReference type="EC" id="3.1.4.4" evidence="3"/>
<dbReference type="InterPro" id="IPR001736">
    <property type="entry name" value="PLipase_D/transphosphatidylase"/>
</dbReference>
<evidence type="ECO:0000256" key="4">
    <source>
        <dbReference type="ARBA" id="ARBA00022801"/>
    </source>
</evidence>
<keyword evidence="6" id="KW-0443">Lipid metabolism</keyword>
<dbReference type="EMBL" id="FWWU01000009">
    <property type="protein sequence ID" value="SMB92928.1"/>
    <property type="molecule type" value="Genomic_DNA"/>
</dbReference>
<dbReference type="CDD" id="cd09108">
    <property type="entry name" value="PLDc_PMFPLD_like_1"/>
    <property type="match status" value="1"/>
</dbReference>
<reference evidence="8 9" key="1">
    <citation type="submission" date="2017-04" db="EMBL/GenBank/DDBJ databases">
        <authorList>
            <person name="Afonso C.L."/>
            <person name="Miller P.J."/>
            <person name="Scott M.A."/>
            <person name="Spackman E."/>
            <person name="Goraichik I."/>
            <person name="Dimitrov K.M."/>
            <person name="Suarez D.L."/>
            <person name="Swayne D.E."/>
        </authorList>
    </citation>
    <scope>NUCLEOTIDE SEQUENCE [LARGE SCALE GENOMIC DNA]</scope>
    <source>
        <strain evidence="8 9">KR-140</strain>
    </source>
</reference>
<dbReference type="Gene3D" id="3.30.870.10">
    <property type="entry name" value="Endonuclease Chain A"/>
    <property type="match status" value="2"/>
</dbReference>
<dbReference type="GO" id="GO:0006793">
    <property type="term" value="P:phosphorus metabolic process"/>
    <property type="evidence" value="ECO:0007669"/>
    <property type="project" value="UniProtKB-ARBA"/>
</dbReference>
<feature type="domain" description="PLD phosphodiesterase" evidence="7">
    <location>
        <begin position="401"/>
        <end position="428"/>
    </location>
</feature>
<keyword evidence="5" id="KW-0442">Lipid degradation</keyword>
<evidence type="ECO:0000313" key="8">
    <source>
        <dbReference type="EMBL" id="SMB92928.1"/>
    </source>
</evidence>
<dbReference type="PANTHER" id="PTHR43856:SF1">
    <property type="entry name" value="MITOCHONDRIAL CARDIOLIPIN HYDROLASE"/>
    <property type="match status" value="1"/>
</dbReference>
<evidence type="ECO:0000256" key="3">
    <source>
        <dbReference type="ARBA" id="ARBA00012027"/>
    </source>
</evidence>
<dbReference type="Proteomes" id="UP000192582">
    <property type="component" value="Unassembled WGS sequence"/>
</dbReference>
<dbReference type="InterPro" id="IPR025202">
    <property type="entry name" value="PLD-like_dom"/>
</dbReference>
<dbReference type="Pfam" id="PF13091">
    <property type="entry name" value="PLDc_2"/>
    <property type="match status" value="1"/>
</dbReference>